<feature type="domain" description="HTH araC/xylS-type" evidence="5">
    <location>
        <begin position="279"/>
        <end position="381"/>
    </location>
</feature>
<evidence type="ECO:0000256" key="1">
    <source>
        <dbReference type="ARBA" id="ARBA00023015"/>
    </source>
</evidence>
<dbReference type="AlphaFoldDB" id="A0A1H5XJX4"/>
<sequence>MFIFVSMKMTLILSLPATVCTIMAFLLILNLLSKWNKPQFKLLVFMLVSMLLYTAHFFFFKGLTYAIPFSDTIYCFCNPAVYPLFYIYVEELTVRHPNRLRHFFYLLPALVCFVAVGGLYLMMSQSETTHFIERYLYHDEYTPLQGLEWWQGIAHLVVKIVFALEIPPVLYYGWKRISEYNHIVENNYSDIEDKAVSSLRPLLILLAGASIVSFICNAVGRYHFSEIDWLVIIPAAVFSLLFLLIGHVGLNQQFSACDMEWDLYSPEDYGSEYTNELSSKLVRLLNEEQFYLKPNLKINDLARRLNTNRNYIYNAINVEMGISFSELINRKRIDYAVRMIDEYPTKHLNEVAVESGFSSISTFYRNFKLYRRCSPSDFQLEVIRKQKL</sequence>
<dbReference type="EMBL" id="FNUV01000010">
    <property type="protein sequence ID" value="SEG12084.1"/>
    <property type="molecule type" value="Genomic_DNA"/>
</dbReference>
<feature type="transmembrane region" description="Helical" evidence="4">
    <location>
        <begin position="40"/>
        <end position="59"/>
    </location>
</feature>
<protein>
    <submittedName>
        <fullName evidence="6">Helix-turn-helix domain-containing protein</fullName>
    </submittedName>
</protein>
<keyword evidence="4" id="KW-1133">Transmembrane helix</keyword>
<dbReference type="GO" id="GO:0003700">
    <property type="term" value="F:DNA-binding transcription factor activity"/>
    <property type="evidence" value="ECO:0007669"/>
    <property type="project" value="InterPro"/>
</dbReference>
<feature type="transmembrane region" description="Helical" evidence="4">
    <location>
        <begin position="100"/>
        <end position="123"/>
    </location>
</feature>
<gene>
    <name evidence="6" type="ORF">SAMN05216354_0007</name>
</gene>
<keyword evidence="1" id="KW-0805">Transcription regulation</keyword>
<dbReference type="InterPro" id="IPR018060">
    <property type="entry name" value="HTH_AraC"/>
</dbReference>
<dbReference type="InterPro" id="IPR009057">
    <property type="entry name" value="Homeodomain-like_sf"/>
</dbReference>
<dbReference type="GO" id="GO:0043565">
    <property type="term" value="F:sequence-specific DNA binding"/>
    <property type="evidence" value="ECO:0007669"/>
    <property type="project" value="InterPro"/>
</dbReference>
<feature type="transmembrane region" description="Helical" evidence="4">
    <location>
        <begin position="65"/>
        <end position="88"/>
    </location>
</feature>
<feature type="transmembrane region" description="Helical" evidence="4">
    <location>
        <begin position="202"/>
        <end position="223"/>
    </location>
</feature>
<keyword evidence="3" id="KW-0804">Transcription</keyword>
<evidence type="ECO:0000313" key="7">
    <source>
        <dbReference type="Proteomes" id="UP000236735"/>
    </source>
</evidence>
<dbReference type="SUPFAM" id="SSF46689">
    <property type="entry name" value="Homeodomain-like"/>
    <property type="match status" value="1"/>
</dbReference>
<dbReference type="PROSITE" id="PS00041">
    <property type="entry name" value="HTH_ARAC_FAMILY_1"/>
    <property type="match status" value="1"/>
</dbReference>
<dbReference type="InterPro" id="IPR018062">
    <property type="entry name" value="HTH_AraC-typ_CS"/>
</dbReference>
<dbReference type="Pfam" id="PF12833">
    <property type="entry name" value="HTH_18"/>
    <property type="match status" value="1"/>
</dbReference>
<dbReference type="Proteomes" id="UP000236735">
    <property type="component" value="Unassembled WGS sequence"/>
</dbReference>
<proteinExistence type="predicted"/>
<name>A0A1H5XJX4_XYLRU</name>
<evidence type="ECO:0000256" key="2">
    <source>
        <dbReference type="ARBA" id="ARBA00023125"/>
    </source>
</evidence>
<accession>A0A1H5XJX4</accession>
<evidence type="ECO:0000256" key="3">
    <source>
        <dbReference type="ARBA" id="ARBA00023163"/>
    </source>
</evidence>
<feature type="transmembrane region" description="Helical" evidence="4">
    <location>
        <begin position="12"/>
        <end position="33"/>
    </location>
</feature>
<keyword evidence="2" id="KW-0238">DNA-binding</keyword>
<reference evidence="6 7" key="1">
    <citation type="submission" date="2016-10" db="EMBL/GenBank/DDBJ databases">
        <authorList>
            <person name="de Groot N.N."/>
        </authorList>
    </citation>
    <scope>NUCLEOTIDE SEQUENCE [LARGE SCALE GENOMIC DNA]</scope>
    <source>
        <strain evidence="6 7">AR32</strain>
    </source>
</reference>
<organism evidence="6 7">
    <name type="scientific">Xylanibacter ruminicola</name>
    <name type="common">Prevotella ruminicola</name>
    <dbReference type="NCBI Taxonomy" id="839"/>
    <lineage>
        <taxon>Bacteria</taxon>
        <taxon>Pseudomonadati</taxon>
        <taxon>Bacteroidota</taxon>
        <taxon>Bacteroidia</taxon>
        <taxon>Bacteroidales</taxon>
        <taxon>Prevotellaceae</taxon>
        <taxon>Xylanibacter</taxon>
    </lineage>
</organism>
<keyword evidence="4" id="KW-0812">Transmembrane</keyword>
<dbReference type="PANTHER" id="PTHR43280">
    <property type="entry name" value="ARAC-FAMILY TRANSCRIPTIONAL REGULATOR"/>
    <property type="match status" value="1"/>
</dbReference>
<evidence type="ECO:0000256" key="4">
    <source>
        <dbReference type="SAM" id="Phobius"/>
    </source>
</evidence>
<keyword evidence="4" id="KW-0472">Membrane</keyword>
<dbReference type="Gene3D" id="1.10.10.60">
    <property type="entry name" value="Homeodomain-like"/>
    <property type="match status" value="2"/>
</dbReference>
<dbReference type="SMART" id="SM00342">
    <property type="entry name" value="HTH_ARAC"/>
    <property type="match status" value="1"/>
</dbReference>
<evidence type="ECO:0000259" key="5">
    <source>
        <dbReference type="PROSITE" id="PS01124"/>
    </source>
</evidence>
<evidence type="ECO:0000313" key="6">
    <source>
        <dbReference type="EMBL" id="SEG12084.1"/>
    </source>
</evidence>
<feature type="transmembrane region" description="Helical" evidence="4">
    <location>
        <begin position="153"/>
        <end position="174"/>
    </location>
</feature>
<feature type="transmembrane region" description="Helical" evidence="4">
    <location>
        <begin position="229"/>
        <end position="250"/>
    </location>
</feature>
<dbReference type="PANTHER" id="PTHR43280:SF2">
    <property type="entry name" value="HTH-TYPE TRANSCRIPTIONAL REGULATOR EXSA"/>
    <property type="match status" value="1"/>
</dbReference>
<dbReference type="PROSITE" id="PS01124">
    <property type="entry name" value="HTH_ARAC_FAMILY_2"/>
    <property type="match status" value="1"/>
</dbReference>